<evidence type="ECO:0000256" key="3">
    <source>
        <dbReference type="ARBA" id="ARBA00022705"/>
    </source>
</evidence>
<evidence type="ECO:0000256" key="2">
    <source>
        <dbReference type="ARBA" id="ARBA00022562"/>
    </source>
</evidence>
<evidence type="ECO:0000313" key="9">
    <source>
        <dbReference type="EMBL" id="WZK92829.1"/>
    </source>
</evidence>
<comment type="subunit">
    <text evidence="7">Heterodimer with the polymerase; this heterodimer binds to bp 9 to 18 of the genome. Interacts with host POU2F1; POU2F1 binds to the auxiliary sequences in the inverted terminal repeats and tethers the pTP-POL heterodimer to the origin DNA thereby participating in the assembly of the pre-initiation complex (POL-TP-DBP-NFIA-POU2F1).</text>
</comment>
<dbReference type="GO" id="GO:0044204">
    <property type="term" value="C:host cell nuclear matrix"/>
    <property type="evidence" value="ECO:0007669"/>
    <property type="project" value="UniProtKB-SubCell"/>
</dbReference>
<protein>
    <recommendedName>
        <fullName evidence="7">Preterminal protein</fullName>
        <shortName evidence="7">pTP</shortName>
    </recommendedName>
    <alternativeName>
        <fullName evidence="7">Bellett protein</fullName>
    </alternativeName>
    <alternativeName>
        <fullName evidence="7">Precursor terminal protein</fullName>
    </alternativeName>
    <component>
        <recommendedName>
            <fullName evidence="7">Intermediate terminal protein</fullName>
            <shortName evidence="7">iTP</shortName>
        </recommendedName>
    </component>
    <component>
        <recommendedName>
            <fullName evidence="7">Terminal protein</fullName>
            <shortName evidence="7">TP</shortName>
        </recommendedName>
    </component>
</protein>
<feature type="site" description="Cleavage; by adenovirus protease" evidence="7">
    <location>
        <begin position="292"/>
        <end position="293"/>
    </location>
</feature>
<feature type="chain" id="PRO_5043065601" description="Terminal protein" evidence="7">
    <location>
        <begin position="293"/>
        <end position="598"/>
    </location>
</feature>
<comment type="subcellular location">
    <subcellularLocation>
        <location evidence="7">Host nucleus matrix</location>
    </subcellularLocation>
</comment>
<keyword evidence="2 7" id="KW-1048">Host nucleus</keyword>
<dbReference type="GO" id="GO:0003690">
    <property type="term" value="F:double-stranded DNA binding"/>
    <property type="evidence" value="ECO:0007669"/>
    <property type="project" value="UniProtKB-UniRule"/>
</dbReference>
<feature type="modified residue" description="O-(5'-phospho-DNA)-serine" evidence="7">
    <location>
        <position position="520"/>
    </location>
</feature>
<keyword evidence="5 7" id="KW-0190">Covalent protein-DNA linkage</keyword>
<evidence type="ECO:0000256" key="8">
    <source>
        <dbReference type="SAM" id="MobiDB-lite"/>
    </source>
</evidence>
<dbReference type="InterPro" id="IPR003391">
    <property type="entry name" value="Adeno_preterminal"/>
</dbReference>
<feature type="region of interest" description="Disordered" evidence="8">
    <location>
        <begin position="332"/>
        <end position="360"/>
    </location>
</feature>
<dbReference type="GO" id="GO:0006260">
    <property type="term" value="P:DNA replication"/>
    <property type="evidence" value="ECO:0007669"/>
    <property type="project" value="UniProtKB-KW"/>
</dbReference>
<name>A0AAU6S537_9ADEN</name>
<comment type="PTM">
    <text evidence="7">Preterminal protein is used to replicate viral genome, upon genomic encapsidation it is processed first into iTP and finally into TP by adenovirus protease.</text>
</comment>
<accession>A0AAU6S537</accession>
<keyword evidence="6 7" id="KW-0238">DNA-binding</keyword>
<dbReference type="GO" id="GO:0003697">
    <property type="term" value="F:single-stranded DNA binding"/>
    <property type="evidence" value="ECO:0007669"/>
    <property type="project" value="UniProtKB-UniRule"/>
</dbReference>
<dbReference type="GO" id="GO:0039687">
    <property type="term" value="P:viral DNA strand displacement replication"/>
    <property type="evidence" value="ECO:0007669"/>
    <property type="project" value="UniProtKB-UniRule"/>
</dbReference>
<sequence length="598" mass="68391">MFRPLRNLWNRTQDYPRAAITVPGLTWLSGNVYRYHRTMLMNLAPREPATLRWPFYSFPPPHFLVGYQYVVKVCNDYVFDSRVFSRIRYSETAAPMQHYINWSVMANCSYTINTGTYHRFVDMDNFAETLAQVQQAILAERVAADLELLRPTLRGWGAATVGGRERNVPVARLLQGFYRDIGRCQDGAWGLADKSRIESAGPKDLTVLTAIRRLKTAYFHFLTAHKSPQTALSLPCDYGSWLVSFVEKFSDPTNSEFQQRIANLPTQTLTRCIIDSLSLPREAGVGAGLSGGAFELRPREGGRAVTEEMRRRRGEVVRQFIDSLPLRRRRRRVPAADAVSPSPPEEPMEEEEPEAPPAAFEEEVRRTVAEAIRQLEEELTETARNQQFFNFAVDFYRVIQRLELLGDINEQTLRRWVMYFFVTEHIATTFNYLHHALRLNRRFARAVELTMGQLVMRGRDAQGNVLFNRVWYETGVGAFGAIMNRVSVDLAATVERAGHGELEEDEVDRLMTDIAYHDNSGDVQEILRQAQLNDTEVDSIELSFRFKVSGPVIITQNRNIITICRRVLATASHIRSLEHPLPGLNEQIQLLPDPRAPQ</sequence>
<feature type="chain" id="PRO_5043065603" description="Preterminal protein" evidence="7">
    <location>
        <begin position="1"/>
        <end position="598"/>
    </location>
</feature>
<reference evidence="9" key="2">
    <citation type="submission" date="2024-02" db="EMBL/GenBank/DDBJ databases">
        <authorList>
            <person name="Buigues J."/>
            <person name="Vinals A."/>
            <person name="Martinez-Recio R."/>
            <person name="S Monros J."/>
            <person name="Sanjuan R."/>
            <person name="Cuevas J.M."/>
        </authorList>
    </citation>
    <scope>NUCLEOTIDE SEQUENCE</scope>
    <source>
        <strain evidence="9">MAVG44</strain>
    </source>
</reference>
<evidence type="ECO:0000256" key="1">
    <source>
        <dbReference type="ARBA" id="ARBA00022553"/>
    </source>
</evidence>
<evidence type="ECO:0000256" key="6">
    <source>
        <dbReference type="ARBA" id="ARBA00023125"/>
    </source>
</evidence>
<organism evidence="9">
    <name type="scientific">Pipistrellus pipistrellus adenovirus</name>
    <dbReference type="NCBI Taxonomy" id="3140007"/>
    <lineage>
        <taxon>Viruses</taxon>
        <taxon>Varidnaviria</taxon>
        <taxon>Bamfordvirae</taxon>
        <taxon>Preplasmiviricota</taxon>
        <taxon>Polisuviricotina</taxon>
        <taxon>Pharingeaviricetes</taxon>
        <taxon>Rowavirales</taxon>
        <taxon>Adenoviridae</taxon>
    </lineage>
</organism>
<keyword evidence="1 7" id="KW-0597">Phosphoprotein</keyword>
<evidence type="ECO:0000256" key="4">
    <source>
        <dbReference type="ARBA" id="ARBA00023109"/>
    </source>
</evidence>
<gene>
    <name evidence="7" type="primary">PTP</name>
</gene>
<feature type="short sequence motif" description="Nuclear localization signal" evidence="7">
    <location>
        <begin position="323"/>
        <end position="332"/>
    </location>
</feature>
<keyword evidence="3 7" id="KW-0235">DNA replication</keyword>
<proteinExistence type="inferred from homology"/>
<evidence type="ECO:0000256" key="7">
    <source>
        <dbReference type="HAMAP-Rule" id="MF_04061"/>
    </source>
</evidence>
<feature type="site" description="Cleavage; by adenovirus protease" evidence="7">
    <location>
        <begin position="156"/>
        <end position="157"/>
    </location>
</feature>
<dbReference type="EMBL" id="PP410068">
    <property type="protein sequence ID" value="WZK92829.1"/>
    <property type="molecule type" value="Genomic_DNA"/>
</dbReference>
<reference evidence="9" key="1">
    <citation type="journal article" date="2024" name="Microbiol. Spectr.">
        <title>Full-genome sequencing of dozens of new DNA viruses found in Spanish bat feces.</title>
        <authorList>
            <person name="Buigues J."/>
            <person name="Vinals A."/>
            <person name="Martinez-Recio R."/>
            <person name="Monros J.S."/>
            <person name="Sanjuan R."/>
            <person name="Cuevas J.M."/>
        </authorList>
    </citation>
    <scope>NUCLEOTIDE SEQUENCE</scope>
    <source>
        <strain evidence="9">MAVG44</strain>
    </source>
</reference>
<comment type="similarity">
    <text evidence="7">Belongs to the adenoviridae terminal protein family.</text>
</comment>
<feature type="site" description="Priming of strand displacement replication by covalently linking the first nucleotide of the new DNA chain" evidence="7">
    <location>
        <position position="520"/>
    </location>
</feature>
<comment type="function">
    <text evidence="7">Protein covalently bound to the viral DNA that acts as a primer for viral genomic replication by DNA strand displacement. Assembles on the viral origin of replication in an initiation complex with viral polymerase, DBP, host NFIA and host POU2F1/OCT1. During initiation, the polymerase covalently couples the first dCTP with Ser-580 of pTP. The terminal protein stimulates the template activity over 20 fold compared to protein-free templates. Neo-synthesized viral genomes are linked to two preterminal proteins, one for each 5' end. These new genomes are encapsidated in the nucleus, and during capsid maturation by viral protease, preterminal protein is first cleaved into intermediary (iTP), then into mature TP. May play a role in host nuclear matrix localization of genomic DNA.</text>
</comment>
<dbReference type="Pfam" id="PF02459">
    <property type="entry name" value="Adeno_terminal"/>
    <property type="match status" value="1"/>
</dbReference>
<feature type="chain" id="PRO_5043065602" description="Intermediate terminal protein" evidence="7">
    <location>
        <begin position="157"/>
        <end position="598"/>
    </location>
</feature>
<dbReference type="HAMAP" id="MF_04061">
    <property type="entry name" value="ADV_TERM"/>
    <property type="match status" value="1"/>
</dbReference>
<evidence type="ECO:0000256" key="5">
    <source>
        <dbReference type="ARBA" id="ARBA00023124"/>
    </source>
</evidence>
<keyword evidence="4 7" id="KW-1194">Viral DNA replication</keyword>